<dbReference type="InterPro" id="IPR014729">
    <property type="entry name" value="Rossmann-like_a/b/a_fold"/>
</dbReference>
<dbReference type="InterPro" id="IPR007357">
    <property type="entry name" value="PhrB-like"/>
</dbReference>
<dbReference type="AlphaFoldDB" id="A0A6C0H0Q8"/>
<dbReference type="InterPro" id="IPR052551">
    <property type="entry name" value="UV-DNA_repair_photolyase"/>
</dbReference>
<organism evidence="1">
    <name type="scientific">viral metagenome</name>
    <dbReference type="NCBI Taxonomy" id="1070528"/>
    <lineage>
        <taxon>unclassified sequences</taxon>
        <taxon>metagenomes</taxon>
        <taxon>organismal metagenomes</taxon>
    </lineage>
</organism>
<dbReference type="EMBL" id="MN739831">
    <property type="protein sequence ID" value="QHT73735.1"/>
    <property type="molecule type" value="Genomic_DNA"/>
</dbReference>
<dbReference type="Gene3D" id="3.40.50.620">
    <property type="entry name" value="HUPs"/>
    <property type="match status" value="1"/>
</dbReference>
<proteinExistence type="predicted"/>
<dbReference type="Gene3D" id="1.10.10.1710">
    <property type="entry name" value="Deoxyribodipyrimidine photolyase-related"/>
    <property type="match status" value="1"/>
</dbReference>
<dbReference type="PANTHER" id="PTHR38657">
    <property type="entry name" value="SLR1343 PROTEIN"/>
    <property type="match status" value="1"/>
</dbReference>
<sequence>MKIFLIFPIHLFKDTSDYKDADEIYLVEEPLYFTKYKFHKLKLAYHRATMKSYFDYLKDKKFKVEYFEFNDNYLSHLKNNEVSFYDPVDHDLLKKIKSNSNKYNYKIDLIETPAFITTYDDLENYNKKVAGKKFMHDSSFYRWQRQRLNILTPIGSKYKLSYDDENRITFPENQKDVFNPKDSKDKYIDEAKKYVLKNFKDNWGSLDNFIYPIDHNGANKWLNDFIKYRFKLFGKYEDAIHSDINFGYHSVLSPLLNIGLLTDQDILDKILPLKAHIPINSFEGYIRQIIGWKQSMRYLYEFNFDKFNGTNFLKHNNKISRKFWDAKTGIPPIDDCINKIYEIGYLHHIERLMVMGQFFLLTMVNPDDVFDWFISLVSMDSYQWVMYPNIYGMIMFADNGFMMSRPYFSSSNYIKKMSNYKKNESVVKLKDGNEYKWYDIWDALYYNFINKHYNILKKIYATARNTYHWDNKEKEEQNRLLKLAKLYLDYL</sequence>
<dbReference type="InterPro" id="IPR036134">
    <property type="entry name" value="Crypto/Photolyase_FAD-like_sf"/>
</dbReference>
<evidence type="ECO:0000313" key="1">
    <source>
        <dbReference type="EMBL" id="QHT73735.1"/>
    </source>
</evidence>
<dbReference type="PANTHER" id="PTHR38657:SF1">
    <property type="entry name" value="SLR1343 PROTEIN"/>
    <property type="match status" value="1"/>
</dbReference>
<accession>A0A6C0H0Q8</accession>
<reference evidence="1" key="1">
    <citation type="journal article" date="2020" name="Nature">
        <title>Giant virus diversity and host interactions through global metagenomics.</title>
        <authorList>
            <person name="Schulz F."/>
            <person name="Roux S."/>
            <person name="Paez-Espino D."/>
            <person name="Jungbluth S."/>
            <person name="Walsh D.A."/>
            <person name="Denef V.J."/>
            <person name="McMahon K.D."/>
            <person name="Konstantinidis K.T."/>
            <person name="Eloe-Fadrosh E.A."/>
            <person name="Kyrpides N.C."/>
            <person name="Woyke T."/>
        </authorList>
    </citation>
    <scope>NUCLEOTIDE SEQUENCE</scope>
    <source>
        <strain evidence="1">GVMAG-M-3300023179-4</strain>
    </source>
</reference>
<dbReference type="Gene3D" id="1.10.579.10">
    <property type="entry name" value="DNA Cyclobutane Dipyrimidine Photolyase, subunit A, domain 3"/>
    <property type="match status" value="1"/>
</dbReference>
<evidence type="ECO:0008006" key="2">
    <source>
        <dbReference type="Google" id="ProtNLM"/>
    </source>
</evidence>
<dbReference type="SUPFAM" id="SSF48173">
    <property type="entry name" value="Cryptochrome/photolyase FAD-binding domain"/>
    <property type="match status" value="1"/>
</dbReference>
<dbReference type="Pfam" id="PF04244">
    <property type="entry name" value="DPRP"/>
    <property type="match status" value="1"/>
</dbReference>
<name>A0A6C0H0Q8_9ZZZZ</name>
<protein>
    <recommendedName>
        <fullName evidence="2">Cryptochrome/DNA photolyase FAD-binding domain-containing protein</fullName>
    </recommendedName>
</protein>
<dbReference type="Gene3D" id="1.25.40.80">
    <property type="match status" value="1"/>
</dbReference>